<gene>
    <name evidence="1" type="ORF">XCR1_90001</name>
</gene>
<sequence>MEFYRVAIFLLNLQLDFLFTDPAILILNKYHHNIIPATDTVLYVVVN</sequence>
<protein>
    <submittedName>
        <fullName evidence="1">Uncharacterized protein</fullName>
    </submittedName>
</protein>
<evidence type="ECO:0000313" key="1">
    <source>
        <dbReference type="EMBL" id="CDL87369.1"/>
    </source>
</evidence>
<dbReference type="EMBL" id="CBXE010000486">
    <property type="protein sequence ID" value="CDL87369.1"/>
    <property type="molecule type" value="Genomic_DNA"/>
</dbReference>
<comment type="caution">
    <text evidence="1">The sequence shown here is derived from an EMBL/GenBank/DDBJ whole genome shotgun (WGS) entry which is preliminary data.</text>
</comment>
<evidence type="ECO:0000313" key="2">
    <source>
        <dbReference type="Proteomes" id="UP000019197"/>
    </source>
</evidence>
<organism evidence="1 2">
    <name type="scientific">Xenorhabdus cabanillasii JM26</name>
    <dbReference type="NCBI Taxonomy" id="1427517"/>
    <lineage>
        <taxon>Bacteria</taxon>
        <taxon>Pseudomonadati</taxon>
        <taxon>Pseudomonadota</taxon>
        <taxon>Gammaproteobacteria</taxon>
        <taxon>Enterobacterales</taxon>
        <taxon>Morganellaceae</taxon>
        <taxon>Xenorhabdus</taxon>
    </lineage>
</organism>
<accession>W1J9G7</accession>
<dbReference type="Proteomes" id="UP000019197">
    <property type="component" value="Unassembled WGS sequence"/>
</dbReference>
<reference evidence="1 2" key="1">
    <citation type="submission" date="2013-11" db="EMBL/GenBank/DDBJ databases">
        <title>Draft genome sequence and annotation of the entomopathogenic bacterium, Xenorhabdus cabanillasi strain JM26.</title>
        <authorList>
            <person name="Gualtieri M."/>
            <person name="Ogier J.C."/>
            <person name="Pages S."/>
            <person name="Givaudan A."/>
            <person name="Gaudriault S."/>
        </authorList>
    </citation>
    <scope>NUCLEOTIDE SEQUENCE [LARGE SCALE GENOMIC DNA]</scope>
    <source>
        <strain evidence="1 2">JM26</strain>
    </source>
</reference>
<dbReference type="AlphaFoldDB" id="W1J9G7"/>
<proteinExistence type="predicted"/>
<name>W1J9G7_9GAMM</name>